<dbReference type="Proteomes" id="UP001159428">
    <property type="component" value="Unassembled WGS sequence"/>
</dbReference>
<dbReference type="AlphaFoldDB" id="A0AAU9XHD5"/>
<gene>
    <name evidence="1" type="ORF">PMEA_00023550</name>
</gene>
<protein>
    <submittedName>
        <fullName evidence="1">Uncharacterized protein</fullName>
    </submittedName>
</protein>
<reference evidence="1 2" key="1">
    <citation type="submission" date="2022-05" db="EMBL/GenBank/DDBJ databases">
        <authorList>
            <consortium name="Genoscope - CEA"/>
            <person name="William W."/>
        </authorList>
    </citation>
    <scope>NUCLEOTIDE SEQUENCE [LARGE SCALE GENOMIC DNA]</scope>
</reference>
<organism evidence="1 2">
    <name type="scientific">Pocillopora meandrina</name>
    <dbReference type="NCBI Taxonomy" id="46732"/>
    <lineage>
        <taxon>Eukaryota</taxon>
        <taxon>Metazoa</taxon>
        <taxon>Cnidaria</taxon>
        <taxon>Anthozoa</taxon>
        <taxon>Hexacorallia</taxon>
        <taxon>Scleractinia</taxon>
        <taxon>Astrocoeniina</taxon>
        <taxon>Pocilloporidae</taxon>
        <taxon>Pocillopora</taxon>
    </lineage>
</organism>
<evidence type="ECO:0000313" key="1">
    <source>
        <dbReference type="EMBL" id="CAH3147680.1"/>
    </source>
</evidence>
<keyword evidence="2" id="KW-1185">Reference proteome</keyword>
<accession>A0AAU9XHD5</accession>
<dbReference type="EMBL" id="CALNXJ010000043">
    <property type="protein sequence ID" value="CAH3147680.1"/>
    <property type="molecule type" value="Genomic_DNA"/>
</dbReference>
<proteinExistence type="predicted"/>
<name>A0AAU9XHD5_9CNID</name>
<feature type="non-terminal residue" evidence="1">
    <location>
        <position position="117"/>
    </location>
</feature>
<comment type="caution">
    <text evidence="1">The sequence shown here is derived from an EMBL/GenBank/DDBJ whole genome shotgun (WGS) entry which is preliminary data.</text>
</comment>
<sequence>MKEIMNVITATPIKATLSLVPVIQSNGIKAARIGPSGTNVQELEEEDALLVHDILSSEIDADMLYHERMGPELTHQVWNLDDEDIDTNFPTIPGQLPSVDVNPAQGLRESMNSIIHW</sequence>
<evidence type="ECO:0000313" key="2">
    <source>
        <dbReference type="Proteomes" id="UP001159428"/>
    </source>
</evidence>